<evidence type="ECO:0000256" key="6">
    <source>
        <dbReference type="ARBA" id="ARBA00023136"/>
    </source>
</evidence>
<keyword evidence="3" id="KW-1003">Cell membrane</keyword>
<dbReference type="EC" id="2.7.7.65" evidence="2"/>
<dbReference type="PROSITE" id="PS50887">
    <property type="entry name" value="GGDEF"/>
    <property type="match status" value="1"/>
</dbReference>
<dbReference type="Gene3D" id="3.30.450.20">
    <property type="entry name" value="PAS domain"/>
    <property type="match status" value="1"/>
</dbReference>
<dbReference type="HOGENOM" id="CLU_029518_0_0_4"/>
<gene>
    <name evidence="10" type="ordered locus">Mfla_1907</name>
</gene>
<feature type="domain" description="GGDEF" evidence="9">
    <location>
        <begin position="352"/>
        <end position="486"/>
    </location>
</feature>
<dbReference type="AlphaFoldDB" id="Q1H013"/>
<evidence type="ECO:0000256" key="8">
    <source>
        <dbReference type="SAM" id="Phobius"/>
    </source>
</evidence>
<evidence type="ECO:0000259" key="9">
    <source>
        <dbReference type="PROSITE" id="PS50887"/>
    </source>
</evidence>
<feature type="transmembrane region" description="Helical" evidence="8">
    <location>
        <begin position="291"/>
        <end position="311"/>
    </location>
</feature>
<keyword evidence="6 8" id="KW-0472">Membrane</keyword>
<proteinExistence type="predicted"/>
<dbReference type="PANTHER" id="PTHR45138">
    <property type="entry name" value="REGULATORY COMPONENTS OF SENSORY TRANSDUCTION SYSTEM"/>
    <property type="match status" value="1"/>
</dbReference>
<accession>Q1H013</accession>
<organism evidence="10 11">
    <name type="scientific">Methylobacillus flagellatus (strain ATCC 51484 / DSM 6875 / VKM B-1610 / KT)</name>
    <dbReference type="NCBI Taxonomy" id="265072"/>
    <lineage>
        <taxon>Bacteria</taxon>
        <taxon>Pseudomonadati</taxon>
        <taxon>Pseudomonadota</taxon>
        <taxon>Betaproteobacteria</taxon>
        <taxon>Nitrosomonadales</taxon>
        <taxon>Methylophilaceae</taxon>
        <taxon>Methylobacillus</taxon>
    </lineage>
</organism>
<dbReference type="InterPro" id="IPR029787">
    <property type="entry name" value="Nucleotide_cyclase"/>
</dbReference>
<evidence type="ECO:0000256" key="4">
    <source>
        <dbReference type="ARBA" id="ARBA00022692"/>
    </source>
</evidence>
<dbReference type="FunFam" id="3.30.70.270:FF:000001">
    <property type="entry name" value="Diguanylate cyclase domain protein"/>
    <property type="match status" value="1"/>
</dbReference>
<dbReference type="CDD" id="cd01949">
    <property type="entry name" value="GGDEF"/>
    <property type="match status" value="1"/>
</dbReference>
<dbReference type="EMBL" id="CP000284">
    <property type="protein sequence ID" value="ABE50174.1"/>
    <property type="molecule type" value="Genomic_DNA"/>
</dbReference>
<protein>
    <recommendedName>
        <fullName evidence="2">diguanylate cyclase</fullName>
        <ecNumber evidence="2">2.7.7.65</ecNumber>
    </recommendedName>
</protein>
<dbReference type="Proteomes" id="UP000002440">
    <property type="component" value="Chromosome"/>
</dbReference>
<reference evidence="10 11" key="1">
    <citation type="submission" date="2006-03" db="EMBL/GenBank/DDBJ databases">
        <title>Complete sequence of Methylobacillus flagellatus KT.</title>
        <authorList>
            <consortium name="US DOE Joint Genome Institute"/>
            <person name="Copeland A."/>
            <person name="Lucas S."/>
            <person name="Lapidus A."/>
            <person name="Barry K."/>
            <person name="Detter J.C."/>
            <person name="Glavina del Rio T."/>
            <person name="Hammon N."/>
            <person name="Israni S."/>
            <person name="Dalin E."/>
            <person name="Tice H."/>
            <person name="Pitluck S."/>
            <person name="Brettin T."/>
            <person name="Bruce D."/>
            <person name="Han C."/>
            <person name="Tapia R."/>
            <person name="Saunders E."/>
            <person name="Gilna P."/>
            <person name="Schmutz J."/>
            <person name="Larimer F."/>
            <person name="Land M."/>
            <person name="Kyrpides N."/>
            <person name="Anderson I."/>
            <person name="Richardson P."/>
        </authorList>
    </citation>
    <scope>NUCLEOTIDE SEQUENCE [LARGE SCALE GENOMIC DNA]</scope>
    <source>
        <strain evidence="11">KT / ATCC 51484 / DSM 6875</strain>
    </source>
</reference>
<dbReference type="InterPro" id="IPR033479">
    <property type="entry name" value="dCache_1"/>
</dbReference>
<dbReference type="InterPro" id="IPR043128">
    <property type="entry name" value="Rev_trsase/Diguanyl_cyclase"/>
</dbReference>
<dbReference type="Pfam" id="PF02743">
    <property type="entry name" value="dCache_1"/>
    <property type="match status" value="1"/>
</dbReference>
<keyword evidence="11" id="KW-1185">Reference proteome</keyword>
<dbReference type="eggNOG" id="COG3706">
    <property type="taxonomic scope" value="Bacteria"/>
</dbReference>
<sequence length="487" mass="54764">MSRHKLIFLIIAILASGFIATSVVSYQVSRMSIHNAIVDSTLPLSSDNIYSEIQKDLIRPIFVSSKMASDTFLRDWMLDGEQNIDKISRYLQEVQDQYGAFISFLVSGRTSNYYYGKGVLKQVRPNEERDAWYYRVRDMQVPYEINVDRDMAHADALTIFINYRVLDYDNQYLGAVGVGLTVDSVQKLISHYQDRFRRDVYFVDSSGLIRLSGSKHQVVGQNINQQPALAGIFQQVLNTAKDDIHGGSFQYEDAETKQLINIRYIPELQWYLFVGQDELEATSDIRQALQLNLLLCLVVTAIVVALTHVALRRYQDKLETMATTDTLTGLPNRRAFDVVIDVFLNENERARSTLAFILLDVDHFKSINDRLGHLGGDYVLTVVARIIKGNTRAADFICRWGGEEFLIAIKDCDEHNALLLAEKIRSAIENELIAYQGSQVAITASLGVGVGVARAGEKLEPVLERADKAMYAAKAAGRNQVQLGDSA</sequence>
<dbReference type="InterPro" id="IPR050469">
    <property type="entry name" value="Diguanylate_Cyclase"/>
</dbReference>
<dbReference type="Pfam" id="PF00990">
    <property type="entry name" value="GGDEF"/>
    <property type="match status" value="1"/>
</dbReference>
<evidence type="ECO:0000313" key="11">
    <source>
        <dbReference type="Proteomes" id="UP000002440"/>
    </source>
</evidence>
<dbReference type="RefSeq" id="WP_011480128.1">
    <property type="nucleotide sequence ID" value="NC_007947.1"/>
</dbReference>
<evidence type="ECO:0000256" key="7">
    <source>
        <dbReference type="ARBA" id="ARBA00034247"/>
    </source>
</evidence>
<evidence type="ECO:0000256" key="2">
    <source>
        <dbReference type="ARBA" id="ARBA00012528"/>
    </source>
</evidence>
<evidence type="ECO:0000256" key="3">
    <source>
        <dbReference type="ARBA" id="ARBA00022475"/>
    </source>
</evidence>
<dbReference type="NCBIfam" id="TIGR00254">
    <property type="entry name" value="GGDEF"/>
    <property type="match status" value="1"/>
</dbReference>
<dbReference type="GO" id="GO:0005886">
    <property type="term" value="C:plasma membrane"/>
    <property type="evidence" value="ECO:0007669"/>
    <property type="project" value="UniProtKB-SubCell"/>
</dbReference>
<dbReference type="GO" id="GO:0052621">
    <property type="term" value="F:diguanylate cyclase activity"/>
    <property type="evidence" value="ECO:0007669"/>
    <property type="project" value="UniProtKB-EC"/>
</dbReference>
<dbReference type="GO" id="GO:0043709">
    <property type="term" value="P:cell adhesion involved in single-species biofilm formation"/>
    <property type="evidence" value="ECO:0007669"/>
    <property type="project" value="TreeGrafter"/>
</dbReference>
<evidence type="ECO:0000256" key="1">
    <source>
        <dbReference type="ARBA" id="ARBA00004651"/>
    </source>
</evidence>
<dbReference type="GO" id="GO:1902201">
    <property type="term" value="P:negative regulation of bacterial-type flagellum-dependent cell motility"/>
    <property type="evidence" value="ECO:0007669"/>
    <property type="project" value="TreeGrafter"/>
</dbReference>
<evidence type="ECO:0000256" key="5">
    <source>
        <dbReference type="ARBA" id="ARBA00022989"/>
    </source>
</evidence>
<name>Q1H013_METFK</name>
<keyword evidence="5 8" id="KW-1133">Transmembrane helix</keyword>
<evidence type="ECO:0000313" key="10">
    <source>
        <dbReference type="EMBL" id="ABE50174.1"/>
    </source>
</evidence>
<keyword evidence="4 8" id="KW-0812">Transmembrane</keyword>
<dbReference type="PANTHER" id="PTHR45138:SF9">
    <property type="entry name" value="DIGUANYLATE CYCLASE DGCM-RELATED"/>
    <property type="match status" value="1"/>
</dbReference>
<dbReference type="SMART" id="SM00267">
    <property type="entry name" value="GGDEF"/>
    <property type="match status" value="1"/>
</dbReference>
<dbReference type="SUPFAM" id="SSF55073">
    <property type="entry name" value="Nucleotide cyclase"/>
    <property type="match status" value="1"/>
</dbReference>
<dbReference type="Gene3D" id="3.30.70.270">
    <property type="match status" value="1"/>
</dbReference>
<dbReference type="OrthoDB" id="5496380at2"/>
<comment type="catalytic activity">
    <reaction evidence="7">
        <text>2 GTP = 3',3'-c-di-GMP + 2 diphosphate</text>
        <dbReference type="Rhea" id="RHEA:24898"/>
        <dbReference type="ChEBI" id="CHEBI:33019"/>
        <dbReference type="ChEBI" id="CHEBI:37565"/>
        <dbReference type="ChEBI" id="CHEBI:58805"/>
        <dbReference type="EC" id="2.7.7.65"/>
    </reaction>
</comment>
<comment type="subcellular location">
    <subcellularLocation>
        <location evidence="1">Cell membrane</location>
        <topology evidence="1">Multi-pass membrane protein</topology>
    </subcellularLocation>
</comment>
<dbReference type="KEGG" id="mfa:Mfla_1907"/>
<dbReference type="STRING" id="265072.Mfla_1907"/>
<dbReference type="InterPro" id="IPR000160">
    <property type="entry name" value="GGDEF_dom"/>
</dbReference>